<reference evidence="4" key="1">
    <citation type="submission" date="2022-04" db="EMBL/GenBank/DDBJ databases">
        <authorList>
            <person name="Xu L."/>
            <person name="Lv Z."/>
        </authorList>
    </citation>
    <scope>NUCLEOTIDE SEQUENCE</scope>
    <source>
        <strain evidence="4">LV_2022a</strain>
    </source>
</reference>
<feature type="domain" description="DUF4456" evidence="3">
    <location>
        <begin position="1326"/>
        <end position="1518"/>
    </location>
</feature>
<proteinExistence type="predicted"/>
<feature type="region of interest" description="Disordered" evidence="1">
    <location>
        <begin position="1077"/>
        <end position="1102"/>
    </location>
</feature>
<feature type="domain" description="DUF4455" evidence="2">
    <location>
        <begin position="68"/>
        <end position="538"/>
    </location>
</feature>
<dbReference type="InterPro" id="IPR028089">
    <property type="entry name" value="DUF4455"/>
</dbReference>
<accession>A0AAE1Z576</accession>
<dbReference type="Proteomes" id="UP001292079">
    <property type="component" value="Unassembled WGS sequence"/>
</dbReference>
<reference evidence="4" key="2">
    <citation type="journal article" date="2023" name="Infect Dis Poverty">
        <title>Chromosome-scale genome of the human blood fluke Schistosoma mekongi and its implications for public health.</title>
        <authorList>
            <person name="Zhou M."/>
            <person name="Xu L."/>
            <person name="Xu D."/>
            <person name="Chen W."/>
            <person name="Khan J."/>
            <person name="Hu Y."/>
            <person name="Huang H."/>
            <person name="Wei H."/>
            <person name="Zhang Y."/>
            <person name="Chusongsang P."/>
            <person name="Tanasarnprasert K."/>
            <person name="Hu X."/>
            <person name="Limpanont Y."/>
            <person name="Lv Z."/>
        </authorList>
    </citation>
    <scope>NUCLEOTIDE SEQUENCE</scope>
    <source>
        <strain evidence="4">LV_2022a</strain>
    </source>
</reference>
<dbReference type="Pfam" id="PF14643">
    <property type="entry name" value="DUF4455"/>
    <property type="match status" value="1"/>
</dbReference>
<protein>
    <recommendedName>
        <fullName evidence="6">DUF4455 domain-containing protein</fullName>
    </recommendedName>
</protein>
<evidence type="ECO:0000313" key="5">
    <source>
        <dbReference type="Proteomes" id="UP001292079"/>
    </source>
</evidence>
<keyword evidence="5" id="KW-1185">Reference proteome</keyword>
<sequence length="1682" mass="197509">MSQIDLPSEQFTKIREYDEYIDVENLPLSVITTIHESDSELALPPVTTDKCIVSQKYDSSNVLQRLTSRRKEKHRNRLKQWHEKLSEISQDIENQVKLCCEYTADLLKSSWEKQNSLLNTNSLDEQLLKLQLIDFNCKWYQINNEYIQRRNEINNLHSQLFQLENKRVNQIKQEFRELTDYLSRYSHLPPYELQSVLQTEIFTIDIELLENRRELANLIKNLHLTELMHHRYTNLVWSEYQNHWQKSNIDELLHNFRVYLKSDEFQYPKEVQLEISHLSTQSIEFDKRKENLIDKLCENLNPFNNMEEFLEKWNDKVKQLFIEWDEMNQHTLNSLYKAYEDNTQKCIDQIQQIKNQLLHRKLINSPDEIEHLIKENCIPLLGELQHQFENNLNYLDHCFSRCLSIWSNELIQSLLQFSQMFIKLWKFYIQLPMNNFNDELNTNLLNIKQVVYEEIKKKDELINASIDALRQSSTEQIVNEKLQETMNLLNEISLMYKTLNDKQVQCIDTYAKQVTNHIDTCETVICRFFGVVHCTKQQSISLEKRLRHQTSPSNQIMKLGFEQFIYIQRFNDIIELDTPTTTAMTTMTTTTTTTATTTTTTTTTSTTTTNNNNNKQLIIDNAIDDLIKFLQNEIKSNCTLNTFNEYLIENIKWSGIFTGNEIISSNQLTSNIQIQLVTKATTTLHNANSDVKQFVINNETEPITVNNYITDYIKPIQIEKCLKIIKNVKIIIRGKILEYLEQWKGRTMLSIKEEIILRKTEVDNEYQLQMKLHEPRIHRVKEDVANVRLTELALHQTRIERHIASVNLILNEMKSNSIQVLIDNLNKSEEQMNKQIQCSIDSTINKATKSSKKHVENYAEIHIEYVRQSLKSFRNDVENQLQIVNNANLKLINSLELFTDGGNFTITEVKKYTNNLNQLTKSIQLFDDETIGIIESIEKEHQLIIDNKLKQFEIILKPHLIDVMYMENIIRCITNAQVQIKVQTEDNSSQSKVLLSQIKQFQCLITSLTNTNQCVLNTPSNQSTIQQFNINEKRIQKEVINKIIDLLTILCTNASDRCIFLNCLRSQLMNYAVDNDDDVYHDHDNVDDDDDDDDNEMNNEQNDIIGNNKLKVTSKIKKQSTLRNQNTNKTGPIKNTTNQLLLDNFNCQNAMQISRPGRLFTDDACTQIVQSILNESAVSDENTTEKLKTITPNQLNENTIKYDLSNSSNKQSLLEDNQKLEIKVVNTPTKSHRIKRDVNNNTLTTGIVQKTNRRKKNLIHTTTNKPIVKHNRPQVYYDVFDKDASILNDTNEIDNTLMKQINIEQVTYIGRIQKICRECLHNALYLSESYYRHKGIRQSTRPDFIKSTFDDAANTIIDNLKKQFNEAEIYRNLCIKEFIEQLNKIEYLASQLPCLLFEEMLNEIKLQVLHEMNTQQNIIQTELNKLNELRINYNHQLNFNFNSINQQIKLMNLIKQEKYRQLHLIKLINKKKRIQLQILHKFQLIFNQNLSTLTDYLFIRFDSLISSDQIEQSDSSIDKSLINNNHHIIHEDIDRGKHTWNGVKFSELIKINQINTSIINMNQSNANQLKQQTIKLNDDNKRNKYSLMKQQQNTTIISNNNNNNNQLPILHEIEQNDYCLVSAKTTAAHLSTLKYRDVTVEEFRTFTQNLLEGIENEYTSAIKDNELHKNEWIESVNLLMKL</sequence>
<evidence type="ECO:0000256" key="1">
    <source>
        <dbReference type="SAM" id="MobiDB-lite"/>
    </source>
</evidence>
<dbReference type="InterPro" id="IPR027914">
    <property type="entry name" value="DUF4456"/>
</dbReference>
<gene>
    <name evidence="4" type="ORF">MN116_008758</name>
</gene>
<dbReference type="EMBL" id="JALJAT010000008">
    <property type="protein sequence ID" value="KAK4467836.1"/>
    <property type="molecule type" value="Genomic_DNA"/>
</dbReference>
<organism evidence="4 5">
    <name type="scientific">Schistosoma mekongi</name>
    <name type="common">Parasitic worm</name>
    <dbReference type="NCBI Taxonomy" id="38744"/>
    <lineage>
        <taxon>Eukaryota</taxon>
        <taxon>Metazoa</taxon>
        <taxon>Spiralia</taxon>
        <taxon>Lophotrochozoa</taxon>
        <taxon>Platyhelminthes</taxon>
        <taxon>Trematoda</taxon>
        <taxon>Digenea</taxon>
        <taxon>Strigeidida</taxon>
        <taxon>Schistosomatoidea</taxon>
        <taxon>Schistosomatidae</taxon>
        <taxon>Schistosoma</taxon>
    </lineage>
</organism>
<feature type="compositionally biased region" description="Acidic residues" evidence="1">
    <location>
        <begin position="1085"/>
        <end position="1097"/>
    </location>
</feature>
<evidence type="ECO:0000313" key="4">
    <source>
        <dbReference type="EMBL" id="KAK4467836.1"/>
    </source>
</evidence>
<evidence type="ECO:0008006" key="6">
    <source>
        <dbReference type="Google" id="ProtNLM"/>
    </source>
</evidence>
<evidence type="ECO:0000259" key="2">
    <source>
        <dbReference type="Pfam" id="PF14643"/>
    </source>
</evidence>
<evidence type="ECO:0000259" key="3">
    <source>
        <dbReference type="Pfam" id="PF14644"/>
    </source>
</evidence>
<comment type="caution">
    <text evidence="4">The sequence shown here is derived from an EMBL/GenBank/DDBJ whole genome shotgun (WGS) entry which is preliminary data.</text>
</comment>
<dbReference type="Pfam" id="PF14644">
    <property type="entry name" value="DUF4456"/>
    <property type="match status" value="1"/>
</dbReference>
<name>A0AAE1Z576_SCHME</name>